<gene>
    <name evidence="2" type="ORF">LZG35_02795</name>
</gene>
<feature type="compositionally biased region" description="Acidic residues" evidence="1">
    <location>
        <begin position="58"/>
        <end position="67"/>
    </location>
</feature>
<accession>A0A9Q3W1H8</accession>
<dbReference type="Proteomes" id="UP001107961">
    <property type="component" value="Unassembled WGS sequence"/>
</dbReference>
<comment type="caution">
    <text evidence="2">The sequence shown here is derived from an EMBL/GenBank/DDBJ whole genome shotgun (WGS) entry which is preliminary data.</text>
</comment>
<proteinExistence type="predicted"/>
<name>A0A9Q3W1H8_9GAMM</name>
<evidence type="ECO:0000313" key="3">
    <source>
        <dbReference type="Proteomes" id="UP001107961"/>
    </source>
</evidence>
<feature type="region of interest" description="Disordered" evidence="1">
    <location>
        <begin position="11"/>
        <end position="38"/>
    </location>
</feature>
<dbReference type="RefSeq" id="WP_022997268.1">
    <property type="nucleotide sequence ID" value="NZ_CBDDTQ010000003.1"/>
</dbReference>
<feature type="region of interest" description="Disordered" evidence="1">
    <location>
        <begin position="58"/>
        <end position="77"/>
    </location>
</feature>
<keyword evidence="3" id="KW-1185">Reference proteome</keyword>
<dbReference type="KEGG" id="axe:P40_21025"/>
<organism evidence="2 3">
    <name type="scientific">Alloalcanivorax xenomutans</name>
    <dbReference type="NCBI Taxonomy" id="1094342"/>
    <lineage>
        <taxon>Bacteria</taxon>
        <taxon>Pseudomonadati</taxon>
        <taxon>Pseudomonadota</taxon>
        <taxon>Gammaproteobacteria</taxon>
        <taxon>Oceanospirillales</taxon>
        <taxon>Alcanivoracaceae</taxon>
        <taxon>Alloalcanivorax</taxon>
    </lineage>
</organism>
<evidence type="ECO:0000256" key="1">
    <source>
        <dbReference type="SAM" id="MobiDB-lite"/>
    </source>
</evidence>
<dbReference type="GeneID" id="94688801"/>
<sequence length="77" mass="9064">MLAWLKRWFHRPPSAPPEEDSGAAHAGDEPEDLHRGRHRLKERYTSHWDLDYLSQEELDELLGDDDDKDRPGSSNRR</sequence>
<evidence type="ECO:0000313" key="2">
    <source>
        <dbReference type="EMBL" id="MCE7507551.1"/>
    </source>
</evidence>
<dbReference type="EMBL" id="JAJVKT010000002">
    <property type="protein sequence ID" value="MCE7507551.1"/>
    <property type="molecule type" value="Genomic_DNA"/>
</dbReference>
<reference evidence="2" key="1">
    <citation type="submission" date="2022-01" db="EMBL/GenBank/DDBJ databases">
        <authorList>
            <person name="Karlyshev A.V."/>
            <person name="Jaspars M."/>
        </authorList>
    </citation>
    <scope>NUCLEOTIDE SEQUENCE</scope>
    <source>
        <strain evidence="2">AGSA3-2</strain>
    </source>
</reference>
<dbReference type="AlphaFoldDB" id="A0A9Q3W1H8"/>
<protein>
    <submittedName>
        <fullName evidence="2">Uncharacterized protein</fullName>
    </submittedName>
</protein>